<dbReference type="PANTHER" id="PTHR38479:SF2">
    <property type="entry name" value="WINGED HELIX DNA-BINDING DOMAIN-CONTAINING PROTEIN"/>
    <property type="match status" value="1"/>
</dbReference>
<dbReference type="GO" id="GO:0003677">
    <property type="term" value="F:DNA binding"/>
    <property type="evidence" value="ECO:0007669"/>
    <property type="project" value="UniProtKB-KW"/>
</dbReference>
<dbReference type="RefSeq" id="WP_061081489.1">
    <property type="nucleotide sequence ID" value="NZ_JAAXPG010000026.1"/>
</dbReference>
<protein>
    <submittedName>
        <fullName evidence="1">Winged helix DNA-binding domain-containing protein</fullName>
    </submittedName>
</protein>
<accession>A0A7X6MFN8</accession>
<name>A0A7X6MFN8_9ACTN</name>
<keyword evidence="2" id="KW-1185">Reference proteome</keyword>
<organism evidence="1 2">
    <name type="scientific">Nocardiopsis alborubida</name>
    <dbReference type="NCBI Taxonomy" id="146802"/>
    <lineage>
        <taxon>Bacteria</taxon>
        <taxon>Bacillati</taxon>
        <taxon>Actinomycetota</taxon>
        <taxon>Actinomycetes</taxon>
        <taxon>Streptosporangiales</taxon>
        <taxon>Nocardiopsidaceae</taxon>
        <taxon>Nocardiopsis</taxon>
    </lineage>
</organism>
<dbReference type="InterPro" id="IPR009351">
    <property type="entry name" value="AlkZ-like"/>
</dbReference>
<keyword evidence="1" id="KW-0238">DNA-binding</keyword>
<dbReference type="EMBL" id="JAAXPG010000026">
    <property type="protein sequence ID" value="NKZ00684.1"/>
    <property type="molecule type" value="Genomic_DNA"/>
</dbReference>
<gene>
    <name evidence="1" type="ORF">HGB44_23895</name>
</gene>
<evidence type="ECO:0000313" key="1">
    <source>
        <dbReference type="EMBL" id="NKZ00684.1"/>
    </source>
</evidence>
<reference evidence="1 2" key="1">
    <citation type="submission" date="2020-04" db="EMBL/GenBank/DDBJ databases">
        <title>MicrobeNet Type strains.</title>
        <authorList>
            <person name="Nicholson A.C."/>
        </authorList>
    </citation>
    <scope>NUCLEOTIDE SEQUENCE [LARGE SCALE GENOMIC DNA]</scope>
    <source>
        <strain evidence="1 2">ATCC 23612</strain>
    </source>
</reference>
<dbReference type="Proteomes" id="UP000553209">
    <property type="component" value="Unassembled WGS sequence"/>
</dbReference>
<evidence type="ECO:0000313" key="2">
    <source>
        <dbReference type="Proteomes" id="UP000553209"/>
    </source>
</evidence>
<proteinExistence type="predicted"/>
<dbReference type="AlphaFoldDB" id="A0A7X6MFN8"/>
<sequence length="371" mass="40200">MAATDTVLSRRALNRATLARQFLLRRVDRPVTEVVAHLVGLQAQTTHTWYVGLQNRIEDPSPEDVGRQLTDGELVRATLMRGTLHLVTPEDFRALRPTVQPVITSGLAHSSHGRATAGIDLDAVVDAGRALLLKEPLTTGELGAHLAERWPGIPGDDLSYAVRSLLPLVQIPPRGVWGSSGPPAFAPADTWTGLPMDAEPDPEALVLRYLAAFGPATVKDVQAWSGLTRLRAVVDRLRERLVSLRGEDGAELFDLPDAPRPGPDVPAPVRFLYDFDNVLRGHADRSRMLSAEDLGRLASRNGMPPATVLVDGEVRGSWKVVRARGTAAVEVTPFRPFGAADRDEAEAEGLRLLGFLAPERDGHEVRFAAPA</sequence>
<comment type="caution">
    <text evidence="1">The sequence shown here is derived from an EMBL/GenBank/DDBJ whole genome shotgun (WGS) entry which is preliminary data.</text>
</comment>
<dbReference type="PANTHER" id="PTHR38479">
    <property type="entry name" value="LMO0824 PROTEIN"/>
    <property type="match status" value="1"/>
</dbReference>
<dbReference type="Pfam" id="PF06224">
    <property type="entry name" value="AlkZ-like"/>
    <property type="match status" value="1"/>
</dbReference>